<dbReference type="Pfam" id="PF02518">
    <property type="entry name" value="HATPase_c"/>
    <property type="match status" value="1"/>
</dbReference>
<keyword evidence="4" id="KW-0175">Coiled coil</keyword>
<dbReference type="InterPro" id="IPR011110">
    <property type="entry name" value="Reg_prop"/>
</dbReference>
<dbReference type="PANTHER" id="PTHR43547:SF2">
    <property type="entry name" value="HYBRID SIGNAL TRANSDUCTION HISTIDINE KINASE C"/>
    <property type="match status" value="1"/>
</dbReference>
<evidence type="ECO:0000256" key="4">
    <source>
        <dbReference type="SAM" id="Coils"/>
    </source>
</evidence>
<dbReference type="SUPFAM" id="SSF47384">
    <property type="entry name" value="Homodimeric domain of signal transducing histidine kinase"/>
    <property type="match status" value="1"/>
</dbReference>
<evidence type="ECO:0000313" key="8">
    <source>
        <dbReference type="EMBL" id="NGP75613.1"/>
    </source>
</evidence>
<dbReference type="InterPro" id="IPR003594">
    <property type="entry name" value="HATPase_dom"/>
</dbReference>
<comment type="catalytic activity">
    <reaction evidence="1">
        <text>ATP + protein L-histidine = ADP + protein N-phospho-L-histidine.</text>
        <dbReference type="EC" id="2.7.13.3"/>
    </reaction>
</comment>
<proteinExistence type="predicted"/>
<evidence type="ECO:0000256" key="3">
    <source>
        <dbReference type="ARBA" id="ARBA00022553"/>
    </source>
</evidence>
<evidence type="ECO:0000256" key="6">
    <source>
        <dbReference type="SAM" id="SignalP"/>
    </source>
</evidence>
<dbReference type="InterPro" id="IPR005467">
    <property type="entry name" value="His_kinase_dom"/>
</dbReference>
<dbReference type="SMART" id="SM00387">
    <property type="entry name" value="HATPase_c"/>
    <property type="match status" value="1"/>
</dbReference>
<dbReference type="InterPro" id="IPR003661">
    <property type="entry name" value="HisK_dim/P_dom"/>
</dbReference>
<dbReference type="InterPro" id="IPR036097">
    <property type="entry name" value="HisK_dim/P_sf"/>
</dbReference>
<dbReference type="Pfam" id="PF07494">
    <property type="entry name" value="Reg_prop"/>
    <property type="match status" value="5"/>
</dbReference>
<evidence type="ECO:0000313" key="9">
    <source>
        <dbReference type="Proteomes" id="UP000473278"/>
    </source>
</evidence>
<dbReference type="Pfam" id="PF07495">
    <property type="entry name" value="Y_Y_Y"/>
    <property type="match status" value="1"/>
</dbReference>
<dbReference type="CDD" id="cd00082">
    <property type="entry name" value="HisKA"/>
    <property type="match status" value="1"/>
</dbReference>
<feature type="coiled-coil region" evidence="4">
    <location>
        <begin position="893"/>
        <end position="930"/>
    </location>
</feature>
<feature type="signal peptide" evidence="6">
    <location>
        <begin position="1"/>
        <end position="26"/>
    </location>
</feature>
<protein>
    <recommendedName>
        <fullName evidence="2">histidine kinase</fullName>
        <ecNumber evidence="2">2.7.13.3</ecNumber>
    </recommendedName>
</protein>
<keyword evidence="3" id="KW-0597">Phosphoprotein</keyword>
<feature type="chain" id="PRO_5026996886" description="histidine kinase" evidence="6">
    <location>
        <begin position="27"/>
        <end position="1183"/>
    </location>
</feature>
<keyword evidence="9" id="KW-1185">Reference proteome</keyword>
<dbReference type="InterPro" id="IPR011123">
    <property type="entry name" value="Y_Y_Y"/>
</dbReference>
<dbReference type="FunFam" id="2.60.40.10:FF:000791">
    <property type="entry name" value="Two-component system sensor histidine kinase/response regulator"/>
    <property type="match status" value="1"/>
</dbReference>
<dbReference type="InterPro" id="IPR013783">
    <property type="entry name" value="Ig-like_fold"/>
</dbReference>
<dbReference type="PRINTS" id="PR00344">
    <property type="entry name" value="BCTRLSENSOR"/>
</dbReference>
<dbReference type="PROSITE" id="PS50109">
    <property type="entry name" value="HIS_KIN"/>
    <property type="match status" value="1"/>
</dbReference>
<evidence type="ECO:0000256" key="2">
    <source>
        <dbReference type="ARBA" id="ARBA00012438"/>
    </source>
</evidence>
<keyword evidence="6" id="KW-0732">Signal</keyword>
<reference evidence="8 9" key="1">
    <citation type="submission" date="2020-02" db="EMBL/GenBank/DDBJ databases">
        <title>Balneolaceae bacterium YR4-1, complete genome.</title>
        <authorList>
            <person name="Li Y."/>
            <person name="Wu S."/>
        </authorList>
    </citation>
    <scope>NUCLEOTIDE SEQUENCE [LARGE SCALE GENOMIC DNA]</scope>
    <source>
        <strain evidence="8 9">YR4-1</strain>
    </source>
</reference>
<dbReference type="InterPro" id="IPR004358">
    <property type="entry name" value="Sig_transdc_His_kin-like_C"/>
</dbReference>
<sequence length="1183" mass="132152">MNVKKISAFLVLAVYFFCFVPDNSKAQHGSQEVDNAILLLGKDSEIPALGPVEITPINAPGTTITEDIHGFMWFGGNNGLYRYDGSDFIHYQHDPLDSTSLSETWVESLYADSDGYLWIGTFGGGLNKLDPVTDTFTHFTHDAENPTSLSQDTVTVMLEDSRGTLWIGTHGGLNRFDKSTGEFTRYLHESNDTTSLSNNQVRALYEDSRGTLWVGTGSPAPTETPVGEGGLNRFHPESQTFTRYLHDPADSTSLINNKVMSIYEDSRGTFWVGTLGDGLHSMNRASGTFTRHWFDSTDQTKVSRPFLDSDSELSSDCVGFPCGGVTFIHEDKNGMMWVGGLYGGLNRYNLKTGAMSHHDANNSGFVYNQVWSIHESHDGTLWVGTWSGAYKVNAPVNLFPQFLLGNDDFISILGMNNSVSTIQEDLDHRLWVSYYDFGLVRIDRRTGIFTHFQSQESNPDSLVSNYINSTAIDPNGNVWISHFSGGISKYNNAENNFRRLFSDDENLNTSTEIIIDRKGQLWVGTLGPGLYHIDSESQSIINHYGNNVNDPNSLVDTRITTIYESNIGSIWVGTMGGLNVIERSLKNQSNQPTIRSFLQGLQINTILEDENSKIWVGTRANGLIHLDPSTGRWVNYTSENGLPTNTVVSLIFDDFGFIWIATVEGQSNNPSDGKLTRFNPNTGEVTNFTSQEGLPEIGFYYSALKTHDGLLFFGGIGGFTFFDPSMIQDPTFTSPKIALTGLQLSNEAITPTTSGVLNRPIYMEDQIELTHRQNEVTFDYKAFAYRNFNQIEYQYQLEPYDSDWVNARTQQSARYSRVPPGEYRFRVRTIDDRGRVSPEEAALGVTILPPWWRTWWAYGLYALIFAAGVFSVDRFQRNRLIAKERERARDRELEQEKKHSHQLEQAYSKLEDSLQKLTAAQDQLVQQEKLASLGQLTAGIAHEIKTPLNFVNNFSDLSVDLIEEARLELKNENGNADSVKDTLAILDDVETNLRKIHEHGSRADGIVKSMLEHSRGGDGKMEPTPVNPLIKEYVNLAYHGMCAGKNPIDVDIQLDMDDSVGEVEMNAEDFSRVIVNLCNNAFDAMREKILDKHSESTDSYKPRLTVRTQNTGREVAISIEDNGPGIPEEVKDKIMQPFFTTKKGTAGTGLGLSITNDIIKAHGGSLDVESEPGKTVFTITLSR</sequence>
<dbReference type="SUPFAM" id="SSF63829">
    <property type="entry name" value="Calcium-dependent phosphotriesterase"/>
    <property type="match status" value="3"/>
</dbReference>
<evidence type="ECO:0000259" key="7">
    <source>
        <dbReference type="PROSITE" id="PS50109"/>
    </source>
</evidence>
<accession>A0A6M1T5N4</accession>
<evidence type="ECO:0000256" key="5">
    <source>
        <dbReference type="SAM" id="MobiDB-lite"/>
    </source>
</evidence>
<dbReference type="PANTHER" id="PTHR43547">
    <property type="entry name" value="TWO-COMPONENT HISTIDINE KINASE"/>
    <property type="match status" value="1"/>
</dbReference>
<dbReference type="RefSeq" id="WP_165139070.1">
    <property type="nucleotide sequence ID" value="NZ_JAALLT010000001.1"/>
</dbReference>
<dbReference type="EMBL" id="JAALLT010000001">
    <property type="protein sequence ID" value="NGP75613.1"/>
    <property type="molecule type" value="Genomic_DNA"/>
</dbReference>
<dbReference type="AlphaFoldDB" id="A0A6M1T5N4"/>
<dbReference type="Gene3D" id="2.60.40.10">
    <property type="entry name" value="Immunoglobulins"/>
    <property type="match status" value="1"/>
</dbReference>
<dbReference type="InterPro" id="IPR036890">
    <property type="entry name" value="HATPase_C_sf"/>
</dbReference>
<comment type="caution">
    <text evidence="8">The sequence shown here is derived from an EMBL/GenBank/DDBJ whole genome shotgun (WGS) entry which is preliminary data.</text>
</comment>
<dbReference type="InterPro" id="IPR015943">
    <property type="entry name" value="WD40/YVTN_repeat-like_dom_sf"/>
</dbReference>
<organism evidence="8 9">
    <name type="scientific">Halalkalibaculum roseum</name>
    <dbReference type="NCBI Taxonomy" id="2709311"/>
    <lineage>
        <taxon>Bacteria</taxon>
        <taxon>Pseudomonadati</taxon>
        <taxon>Balneolota</taxon>
        <taxon>Balneolia</taxon>
        <taxon>Balneolales</taxon>
        <taxon>Balneolaceae</taxon>
        <taxon>Halalkalibaculum</taxon>
    </lineage>
</organism>
<dbReference type="Proteomes" id="UP000473278">
    <property type="component" value="Unassembled WGS sequence"/>
</dbReference>
<dbReference type="GO" id="GO:0000155">
    <property type="term" value="F:phosphorelay sensor kinase activity"/>
    <property type="evidence" value="ECO:0007669"/>
    <property type="project" value="InterPro"/>
</dbReference>
<dbReference type="Gene3D" id="2.130.10.10">
    <property type="entry name" value="YVTN repeat-like/Quinoprotein amine dehydrogenase"/>
    <property type="match status" value="3"/>
</dbReference>
<dbReference type="SMART" id="SM00388">
    <property type="entry name" value="HisKA"/>
    <property type="match status" value="1"/>
</dbReference>
<dbReference type="Gene3D" id="1.10.287.130">
    <property type="match status" value="1"/>
</dbReference>
<evidence type="ECO:0000256" key="1">
    <source>
        <dbReference type="ARBA" id="ARBA00000085"/>
    </source>
</evidence>
<dbReference type="Gene3D" id="3.30.565.10">
    <property type="entry name" value="Histidine kinase-like ATPase, C-terminal domain"/>
    <property type="match status" value="1"/>
</dbReference>
<dbReference type="SUPFAM" id="SSF55874">
    <property type="entry name" value="ATPase domain of HSP90 chaperone/DNA topoisomerase II/histidine kinase"/>
    <property type="match status" value="1"/>
</dbReference>
<feature type="region of interest" description="Disordered" evidence="5">
    <location>
        <begin position="212"/>
        <end position="232"/>
    </location>
</feature>
<name>A0A6M1T5N4_9BACT</name>
<gene>
    <name evidence="8" type="ORF">G3570_03145</name>
</gene>
<dbReference type="EC" id="2.7.13.3" evidence="2"/>
<feature type="domain" description="Histidine kinase" evidence="7">
    <location>
        <begin position="939"/>
        <end position="1183"/>
    </location>
</feature>